<dbReference type="GO" id="GO:0005525">
    <property type="term" value="F:GTP binding"/>
    <property type="evidence" value="ECO:0007669"/>
    <property type="project" value="UniProtKB-KW"/>
</dbReference>
<evidence type="ECO:0000256" key="4">
    <source>
        <dbReference type="ARBA" id="ARBA00023134"/>
    </source>
</evidence>
<dbReference type="InterPro" id="IPR027417">
    <property type="entry name" value="P-loop_NTPase"/>
</dbReference>
<evidence type="ECO:0000313" key="5">
    <source>
        <dbReference type="EMBL" id="HEB48442.1"/>
    </source>
</evidence>
<evidence type="ECO:0000313" key="6">
    <source>
        <dbReference type="EMBL" id="HHP05670.1"/>
    </source>
</evidence>
<comment type="similarity">
    <text evidence="1">Belongs to the GPN-loop GTPase family.</text>
</comment>
<dbReference type="Pfam" id="PF03029">
    <property type="entry name" value="ATP_bind_1"/>
    <property type="match status" value="1"/>
</dbReference>
<protein>
    <submittedName>
        <fullName evidence="5">GTP-binding protein</fullName>
    </submittedName>
</protein>
<proteinExistence type="inferred from homology"/>
<keyword evidence="3" id="KW-0378">Hydrolase</keyword>
<dbReference type="InterPro" id="IPR004130">
    <property type="entry name" value="Gpn"/>
</dbReference>
<reference evidence="5" key="1">
    <citation type="journal article" date="2020" name="mSystems">
        <title>Genome- and Community-Level Interaction Insights into Carbon Utilization and Element Cycling Functions of Hydrothermarchaeota in Hydrothermal Sediment.</title>
        <authorList>
            <person name="Zhou Z."/>
            <person name="Liu Y."/>
            <person name="Xu W."/>
            <person name="Pan J."/>
            <person name="Luo Z.H."/>
            <person name="Li M."/>
        </authorList>
    </citation>
    <scope>NUCLEOTIDE SEQUENCE [LARGE SCALE GENOMIC DNA]</scope>
    <source>
        <strain evidence="6">SpSt-1125</strain>
        <strain evidence="5">SpSt-25</strain>
    </source>
</reference>
<sequence length="193" mass="21221">MRVPRGYLKILVSGPFASGKTTFVKTVSQYSMQTEVPISSPREADTKQHTTVAFDYGKLSLDGYDIYLFGTPGQTRLQFMWRVLATGMHGYIYVVDGSSLVEVVRGKTLYEYMKTLGEYPHVIAVNKQDLKGAVPPAKVSEIFGVDPSIVAPLVAYERELGLQLLRKLVRLIIAGGDFSNPFISSPQASPLGV</sequence>
<gene>
    <name evidence="6" type="ORF">ENM88_08015</name>
    <name evidence="5" type="ORF">ENP77_01420</name>
</gene>
<evidence type="ECO:0000256" key="2">
    <source>
        <dbReference type="ARBA" id="ARBA00022741"/>
    </source>
</evidence>
<dbReference type="CDD" id="cd00882">
    <property type="entry name" value="Ras_like_GTPase"/>
    <property type="match status" value="1"/>
</dbReference>
<dbReference type="EMBL" id="DSKP01000052">
    <property type="protein sequence ID" value="HEB48442.1"/>
    <property type="molecule type" value="Genomic_DNA"/>
</dbReference>
<comment type="caution">
    <text evidence="5">The sequence shown here is derived from an EMBL/GenBank/DDBJ whole genome shotgun (WGS) entry which is preliminary data.</text>
</comment>
<dbReference type="PANTHER" id="PTHR42708:SF1">
    <property type="entry name" value="GLIDING MOTILITY PROTEIN MGLA"/>
    <property type="match status" value="1"/>
</dbReference>
<dbReference type="SUPFAM" id="SSF52540">
    <property type="entry name" value="P-loop containing nucleoside triphosphate hydrolases"/>
    <property type="match status" value="1"/>
</dbReference>
<organism evidence="5">
    <name type="scientific">Thermofilum pendens</name>
    <dbReference type="NCBI Taxonomy" id="2269"/>
    <lineage>
        <taxon>Archaea</taxon>
        <taxon>Thermoproteota</taxon>
        <taxon>Thermoprotei</taxon>
        <taxon>Thermofilales</taxon>
        <taxon>Thermofilaceae</taxon>
        <taxon>Thermofilum</taxon>
    </lineage>
</organism>
<dbReference type="AlphaFoldDB" id="A0A7C1TA97"/>
<name>A0A7C1TA97_THEPE</name>
<dbReference type="Gene3D" id="3.40.50.300">
    <property type="entry name" value="P-loop containing nucleotide triphosphate hydrolases"/>
    <property type="match status" value="1"/>
</dbReference>
<dbReference type="InterPro" id="IPR052705">
    <property type="entry name" value="Gliding_Motility_GTPase"/>
</dbReference>
<dbReference type="GO" id="GO:0016787">
    <property type="term" value="F:hydrolase activity"/>
    <property type="evidence" value="ECO:0007669"/>
    <property type="project" value="UniProtKB-KW"/>
</dbReference>
<evidence type="ECO:0000256" key="3">
    <source>
        <dbReference type="ARBA" id="ARBA00022801"/>
    </source>
</evidence>
<keyword evidence="2" id="KW-0547">Nucleotide-binding</keyword>
<dbReference type="EMBL" id="DRZM01000218">
    <property type="protein sequence ID" value="HHP05670.1"/>
    <property type="molecule type" value="Genomic_DNA"/>
</dbReference>
<dbReference type="PANTHER" id="PTHR42708">
    <property type="entry name" value="ATP/GTP-BINDING PROTEIN-RELATED"/>
    <property type="match status" value="1"/>
</dbReference>
<keyword evidence="4" id="KW-0342">GTP-binding</keyword>
<evidence type="ECO:0000256" key="1">
    <source>
        <dbReference type="ARBA" id="ARBA00005290"/>
    </source>
</evidence>
<accession>A0A7C1TA97</accession>